<gene>
    <name evidence="1" type="ORF">METZ01_LOCUS357891</name>
</gene>
<protein>
    <submittedName>
        <fullName evidence="1">Uncharacterized protein</fullName>
    </submittedName>
</protein>
<accession>A0A382S776</accession>
<proteinExistence type="predicted"/>
<sequence length="26" mass="3055">VFKEKLLLMVIENAARWLAAELPKDR</sequence>
<organism evidence="1">
    <name type="scientific">marine metagenome</name>
    <dbReference type="NCBI Taxonomy" id="408172"/>
    <lineage>
        <taxon>unclassified sequences</taxon>
        <taxon>metagenomes</taxon>
        <taxon>ecological metagenomes</taxon>
    </lineage>
</organism>
<name>A0A382S776_9ZZZZ</name>
<reference evidence="1" key="1">
    <citation type="submission" date="2018-05" db="EMBL/GenBank/DDBJ databases">
        <authorList>
            <person name="Lanie J.A."/>
            <person name="Ng W.-L."/>
            <person name="Kazmierczak K.M."/>
            <person name="Andrzejewski T.M."/>
            <person name="Davidsen T.M."/>
            <person name="Wayne K.J."/>
            <person name="Tettelin H."/>
            <person name="Glass J.I."/>
            <person name="Rusch D."/>
            <person name="Podicherti R."/>
            <person name="Tsui H.-C.T."/>
            <person name="Winkler M.E."/>
        </authorList>
    </citation>
    <scope>NUCLEOTIDE SEQUENCE</scope>
</reference>
<evidence type="ECO:0000313" key="1">
    <source>
        <dbReference type="EMBL" id="SVD05037.1"/>
    </source>
</evidence>
<dbReference type="AlphaFoldDB" id="A0A382S776"/>
<dbReference type="EMBL" id="UINC01126513">
    <property type="protein sequence ID" value="SVD05037.1"/>
    <property type="molecule type" value="Genomic_DNA"/>
</dbReference>
<feature type="non-terminal residue" evidence="1">
    <location>
        <position position="1"/>
    </location>
</feature>